<keyword evidence="10" id="KW-1185">Reference proteome</keyword>
<gene>
    <name evidence="9" type="ordered locus">Murru_1372</name>
</gene>
<dbReference type="RefSeq" id="WP_014032694.1">
    <property type="nucleotide sequence ID" value="NC_015945.1"/>
</dbReference>
<protein>
    <submittedName>
        <fullName evidence="9">Exopolysaccharide biosynthesis polyprenyl glycosylphosphotransferase</fullName>
        <ecNumber evidence="9">2.7.8.6</ecNumber>
    </submittedName>
</protein>
<feature type="transmembrane region" description="Helical" evidence="7">
    <location>
        <begin position="264"/>
        <end position="286"/>
    </location>
</feature>
<evidence type="ECO:0000256" key="3">
    <source>
        <dbReference type="ARBA" id="ARBA00022679"/>
    </source>
</evidence>
<keyword evidence="4 7" id="KW-0812">Transmembrane</keyword>
<comment type="subcellular location">
    <subcellularLocation>
        <location evidence="1">Membrane</location>
        <topology evidence="1">Multi-pass membrane protein</topology>
    </subcellularLocation>
</comment>
<feature type="transmembrane region" description="Helical" evidence="7">
    <location>
        <begin position="12"/>
        <end position="31"/>
    </location>
</feature>
<dbReference type="GO" id="GO:0016020">
    <property type="term" value="C:membrane"/>
    <property type="evidence" value="ECO:0007669"/>
    <property type="project" value="UniProtKB-SubCell"/>
</dbReference>
<dbReference type="PANTHER" id="PTHR30576">
    <property type="entry name" value="COLANIC BIOSYNTHESIS UDP-GLUCOSE LIPID CARRIER TRANSFERASE"/>
    <property type="match status" value="1"/>
</dbReference>
<feature type="transmembrane region" description="Helical" evidence="7">
    <location>
        <begin position="104"/>
        <end position="123"/>
    </location>
</feature>
<dbReference type="STRING" id="886377.Murru_1372"/>
<dbReference type="Pfam" id="PF02397">
    <property type="entry name" value="Bac_transf"/>
    <property type="match status" value="1"/>
</dbReference>
<reference evidence="9 10" key="2">
    <citation type="journal article" date="2012" name="Stand. Genomic Sci.">
        <title>Complete genome sequence of the facultatively anaerobic, appendaged bacterium Muricauda ruestringensis type strain (B1(T)).</title>
        <authorList>
            <person name="Huntemann M."/>
            <person name="Teshima H."/>
            <person name="Lapidus A."/>
            <person name="Nolan M."/>
            <person name="Lucas S."/>
            <person name="Hammon N."/>
            <person name="Deshpande S."/>
            <person name="Cheng J.F."/>
            <person name="Tapia R."/>
            <person name="Goodwin L.A."/>
            <person name="Pitluck S."/>
            <person name="Liolios K."/>
            <person name="Pagani I."/>
            <person name="Ivanova N."/>
            <person name="Mavromatis K."/>
            <person name="Mikhailova N."/>
            <person name="Pati A."/>
            <person name="Chen A."/>
            <person name="Palaniappan K."/>
            <person name="Land M."/>
            <person name="Hauser L."/>
            <person name="Pan C."/>
            <person name="Brambilla E.M."/>
            <person name="Rohde M."/>
            <person name="Spring S."/>
            <person name="Goker M."/>
            <person name="Detter J.C."/>
            <person name="Bristow J."/>
            <person name="Eisen J.A."/>
            <person name="Markowitz V."/>
            <person name="Hugenholtz P."/>
            <person name="Kyrpides N.C."/>
            <person name="Klenk H.P."/>
            <person name="Woyke T."/>
        </authorList>
    </citation>
    <scope>NUCLEOTIDE SEQUENCE [LARGE SCALE GENOMIC DNA]</scope>
    <source>
        <strain evidence="10">DSM 13258 / LMG 19739 / B1</strain>
    </source>
</reference>
<dbReference type="AlphaFoldDB" id="G2PPN2"/>
<keyword evidence="6 7" id="KW-0472">Membrane</keyword>
<feature type="transmembrane region" description="Helical" evidence="7">
    <location>
        <begin position="68"/>
        <end position="92"/>
    </location>
</feature>
<feature type="transmembrane region" description="Helical" evidence="7">
    <location>
        <begin position="37"/>
        <end position="56"/>
    </location>
</feature>
<reference evidence="10" key="1">
    <citation type="submission" date="2011-08" db="EMBL/GenBank/DDBJ databases">
        <title>The complete genome of Muricauda ruestringensis DSM 13258.</title>
        <authorList>
            <person name="Lucas S."/>
            <person name="Han J."/>
            <person name="Lapidus A."/>
            <person name="Bruce D."/>
            <person name="Goodwin L."/>
            <person name="Pitluck S."/>
            <person name="Peters L."/>
            <person name="Kyrpides N."/>
            <person name="Mavromatis K."/>
            <person name="Ivanova N."/>
            <person name="Ovchinnikova G."/>
            <person name="Teshima H."/>
            <person name="Detter J.C."/>
            <person name="Tapia R."/>
            <person name="Han C."/>
            <person name="Land M."/>
            <person name="Hauser L."/>
            <person name="Markowitz V."/>
            <person name="Cheng J.-F."/>
            <person name="Hugenholtz P."/>
            <person name="Woyke T."/>
            <person name="Wu D."/>
            <person name="Spring S."/>
            <person name="Schroeder M."/>
            <person name="Brambilla E."/>
            <person name="Klenk H.-P."/>
            <person name="Eisen J.A."/>
        </authorList>
    </citation>
    <scope>NUCLEOTIDE SEQUENCE [LARGE SCALE GENOMIC DNA]</scope>
    <source>
        <strain evidence="10">DSM 13258 / LMG 19739 / B1</strain>
    </source>
</reference>
<evidence type="ECO:0000256" key="4">
    <source>
        <dbReference type="ARBA" id="ARBA00022692"/>
    </source>
</evidence>
<evidence type="ECO:0000256" key="2">
    <source>
        <dbReference type="ARBA" id="ARBA00006464"/>
    </source>
</evidence>
<evidence type="ECO:0000259" key="8">
    <source>
        <dbReference type="Pfam" id="PF02397"/>
    </source>
</evidence>
<proteinExistence type="inferred from homology"/>
<dbReference type="HOGENOM" id="CLU_024920_0_1_10"/>
<dbReference type="NCBIfam" id="TIGR03025">
    <property type="entry name" value="EPS_sugtrans"/>
    <property type="match status" value="1"/>
</dbReference>
<evidence type="ECO:0000256" key="1">
    <source>
        <dbReference type="ARBA" id="ARBA00004141"/>
    </source>
</evidence>
<comment type="similarity">
    <text evidence="2">Belongs to the bacterial sugar transferase family.</text>
</comment>
<keyword evidence="3 9" id="KW-0808">Transferase</keyword>
<dbReference type="PANTHER" id="PTHR30576:SF0">
    <property type="entry name" value="UNDECAPRENYL-PHOSPHATE N-ACETYLGALACTOSAMINYL 1-PHOSPHATE TRANSFERASE-RELATED"/>
    <property type="match status" value="1"/>
</dbReference>
<dbReference type="KEGG" id="mrs:Murru_1372"/>
<dbReference type="Pfam" id="PF13727">
    <property type="entry name" value="CoA_binding_3"/>
    <property type="match status" value="1"/>
</dbReference>
<keyword evidence="5 7" id="KW-1133">Transmembrane helix</keyword>
<dbReference type="OrthoDB" id="9808602at2"/>
<organism evidence="9 10">
    <name type="scientific">Allomuricauda ruestringensis (strain DSM 13258 / CIP 107369 / LMG 19739 / B1)</name>
    <name type="common">Muricauda ruestringensis</name>
    <dbReference type="NCBI Taxonomy" id="886377"/>
    <lineage>
        <taxon>Bacteria</taxon>
        <taxon>Pseudomonadati</taxon>
        <taxon>Bacteroidota</taxon>
        <taxon>Flavobacteriia</taxon>
        <taxon>Flavobacteriales</taxon>
        <taxon>Flavobacteriaceae</taxon>
        <taxon>Flagellimonas</taxon>
    </lineage>
</organism>
<dbReference type="Proteomes" id="UP000008908">
    <property type="component" value="Chromosome"/>
</dbReference>
<sequence length="450" mass="52890">MAKNISRKTVFGYLASYLLDLIIINILAYYLPIQFKYPILFHSYISLSWVIIAYKIDFYEIHRYNKAIYILGLLVKQFPFFFITLYAFIGFFKQYIISRINLGLFFIAVFLVIGAIKFIKYLYLRNYWRRAKTGLVKAIIIGNNAKTVQLSEALDKEKGYGYKLVNQFSPKQKNFKIEDCFSFVVENNIDEIFCSIKELSDSQVSSLIDFSDKNFVVVKFVPDNKRIFSKKLNFEYFGYLPILSLKENPLTNKINYLTKRGFDIVFSLFVIVFLLSWFTPLMAIIIRLESKGPIFFRQYRKGSDFNLFACYKFRSMAMNKQSDQQQATKNDMRITRVGKFIRKTSIDELPQFYNVLMGNMSVVGPRPLLIQHTNDYMDKVSRFMVRHHVKPGITGLAQVKGYRGEIEQDLDMVNRVRFDVFYVENWSLLLDFKIIVQTVINVIKGEEKAY</sequence>
<evidence type="ECO:0000256" key="7">
    <source>
        <dbReference type="SAM" id="Phobius"/>
    </source>
</evidence>
<dbReference type="InterPro" id="IPR003362">
    <property type="entry name" value="Bact_transf"/>
</dbReference>
<evidence type="ECO:0000256" key="5">
    <source>
        <dbReference type="ARBA" id="ARBA00022989"/>
    </source>
</evidence>
<dbReference type="EC" id="2.7.8.6" evidence="9"/>
<evidence type="ECO:0000313" key="10">
    <source>
        <dbReference type="Proteomes" id="UP000008908"/>
    </source>
</evidence>
<dbReference type="eggNOG" id="COG2148">
    <property type="taxonomic scope" value="Bacteria"/>
</dbReference>
<evidence type="ECO:0000313" key="9">
    <source>
        <dbReference type="EMBL" id="AEM70413.1"/>
    </source>
</evidence>
<name>G2PPN2_ALLRU</name>
<feature type="domain" description="Bacterial sugar transferase" evidence="8">
    <location>
        <begin position="259"/>
        <end position="444"/>
    </location>
</feature>
<accession>G2PPN2</accession>
<evidence type="ECO:0000256" key="6">
    <source>
        <dbReference type="ARBA" id="ARBA00023136"/>
    </source>
</evidence>
<dbReference type="EMBL" id="CP002999">
    <property type="protein sequence ID" value="AEM70413.1"/>
    <property type="molecule type" value="Genomic_DNA"/>
</dbReference>
<dbReference type="GO" id="GO:0047360">
    <property type="term" value="F:undecaprenyl-phosphate galactose phosphotransferase activity"/>
    <property type="evidence" value="ECO:0007669"/>
    <property type="project" value="UniProtKB-EC"/>
</dbReference>
<dbReference type="InterPro" id="IPR017475">
    <property type="entry name" value="EPS_sugar_tfrase"/>
</dbReference>